<sequence length="348" mass="36429">MKGYILARIGDNLCIQTEQTTAASRPAILQLAAIQDHSQPQSSRLGSPRIATASVQVRKHIPALHPLDIVLRLLRLPLAIGFALRGGRVVAVNHKRSRLCLCLGVLIRFSLVIGLARGYGGSIGSSACSSVVVLPLALLIRLALARGSFSGVGCSARRWVEFPFPLAVGLPRGDRGGIPSSAGSIVLALAVALSVLLALPALAAGAHGAVGGCPGAIHCGRVAERDVERQGGCSFGLGRLLDGDGRFVVFLASCAEQAVYQVLDLGEEGLGAAVDCLRGGLSRDACGKCGVGEEQCGDGSLPEGESEGHFVLWGFSVFYVCLRRNKKGAFGKEYVRRNGNKCQRLSIQ</sequence>
<accession>A0AAE0J207</accession>
<keyword evidence="1" id="KW-0472">Membrane</keyword>
<protein>
    <submittedName>
        <fullName evidence="2">Uncharacterized protein</fullName>
    </submittedName>
</protein>
<reference evidence="2" key="2">
    <citation type="submission" date="2023-06" db="EMBL/GenBank/DDBJ databases">
        <authorList>
            <consortium name="Lawrence Berkeley National Laboratory"/>
            <person name="Haridas S."/>
            <person name="Hensen N."/>
            <person name="Bonometti L."/>
            <person name="Westerberg I."/>
            <person name="Brannstrom I.O."/>
            <person name="Guillou S."/>
            <person name="Cros-Aarteil S."/>
            <person name="Calhoun S."/>
            <person name="Kuo A."/>
            <person name="Mondo S."/>
            <person name="Pangilinan J."/>
            <person name="Riley R."/>
            <person name="Labutti K."/>
            <person name="Andreopoulos B."/>
            <person name="Lipzen A."/>
            <person name="Chen C."/>
            <person name="Yanf M."/>
            <person name="Daum C."/>
            <person name="Ng V."/>
            <person name="Clum A."/>
            <person name="Steindorff A."/>
            <person name="Ohm R."/>
            <person name="Martin F."/>
            <person name="Silar P."/>
            <person name="Natvig D."/>
            <person name="Lalanne C."/>
            <person name="Gautier V."/>
            <person name="Ament-Velasquez S.L."/>
            <person name="Kruys A."/>
            <person name="Hutchinson M.I."/>
            <person name="Powell A.J."/>
            <person name="Barry K."/>
            <person name="Miller A.N."/>
            <person name="Grigoriev I.V."/>
            <person name="Debuchy R."/>
            <person name="Gladieux P."/>
            <person name="Thoren M.H."/>
            <person name="Johannesson H."/>
        </authorList>
    </citation>
    <scope>NUCLEOTIDE SEQUENCE</scope>
    <source>
        <strain evidence="2">SMH4131-1</strain>
    </source>
</reference>
<dbReference type="EMBL" id="JAUEPO010000001">
    <property type="protein sequence ID" value="KAK3335235.1"/>
    <property type="molecule type" value="Genomic_DNA"/>
</dbReference>
<keyword evidence="3" id="KW-1185">Reference proteome</keyword>
<gene>
    <name evidence="2" type="ORF">B0T19DRAFT_3119</name>
</gene>
<organism evidence="2 3">
    <name type="scientific">Cercophora scortea</name>
    <dbReference type="NCBI Taxonomy" id="314031"/>
    <lineage>
        <taxon>Eukaryota</taxon>
        <taxon>Fungi</taxon>
        <taxon>Dikarya</taxon>
        <taxon>Ascomycota</taxon>
        <taxon>Pezizomycotina</taxon>
        <taxon>Sordariomycetes</taxon>
        <taxon>Sordariomycetidae</taxon>
        <taxon>Sordariales</taxon>
        <taxon>Lasiosphaeriaceae</taxon>
        <taxon>Cercophora</taxon>
    </lineage>
</organism>
<keyword evidence="1" id="KW-0812">Transmembrane</keyword>
<evidence type="ECO:0000256" key="1">
    <source>
        <dbReference type="SAM" id="Phobius"/>
    </source>
</evidence>
<keyword evidence="1" id="KW-1133">Transmembrane helix</keyword>
<feature type="transmembrane region" description="Helical" evidence="1">
    <location>
        <begin position="123"/>
        <end position="144"/>
    </location>
</feature>
<feature type="transmembrane region" description="Helical" evidence="1">
    <location>
        <begin position="182"/>
        <end position="203"/>
    </location>
</feature>
<dbReference type="Proteomes" id="UP001286456">
    <property type="component" value="Unassembled WGS sequence"/>
</dbReference>
<comment type="caution">
    <text evidence="2">The sequence shown here is derived from an EMBL/GenBank/DDBJ whole genome shotgun (WGS) entry which is preliminary data.</text>
</comment>
<name>A0AAE0J207_9PEZI</name>
<dbReference type="AlphaFoldDB" id="A0AAE0J207"/>
<evidence type="ECO:0000313" key="3">
    <source>
        <dbReference type="Proteomes" id="UP001286456"/>
    </source>
</evidence>
<reference evidence="2" key="1">
    <citation type="journal article" date="2023" name="Mol. Phylogenet. Evol.">
        <title>Genome-scale phylogeny and comparative genomics of the fungal order Sordariales.</title>
        <authorList>
            <person name="Hensen N."/>
            <person name="Bonometti L."/>
            <person name="Westerberg I."/>
            <person name="Brannstrom I.O."/>
            <person name="Guillou S."/>
            <person name="Cros-Aarteil S."/>
            <person name="Calhoun S."/>
            <person name="Haridas S."/>
            <person name="Kuo A."/>
            <person name="Mondo S."/>
            <person name="Pangilinan J."/>
            <person name="Riley R."/>
            <person name="LaButti K."/>
            <person name="Andreopoulos B."/>
            <person name="Lipzen A."/>
            <person name="Chen C."/>
            <person name="Yan M."/>
            <person name="Daum C."/>
            <person name="Ng V."/>
            <person name="Clum A."/>
            <person name="Steindorff A."/>
            <person name="Ohm R.A."/>
            <person name="Martin F."/>
            <person name="Silar P."/>
            <person name="Natvig D.O."/>
            <person name="Lalanne C."/>
            <person name="Gautier V."/>
            <person name="Ament-Velasquez S.L."/>
            <person name="Kruys A."/>
            <person name="Hutchinson M.I."/>
            <person name="Powell A.J."/>
            <person name="Barry K."/>
            <person name="Miller A.N."/>
            <person name="Grigoriev I.V."/>
            <person name="Debuchy R."/>
            <person name="Gladieux P."/>
            <person name="Hiltunen Thoren M."/>
            <person name="Johannesson H."/>
        </authorList>
    </citation>
    <scope>NUCLEOTIDE SEQUENCE</scope>
    <source>
        <strain evidence="2">SMH4131-1</strain>
    </source>
</reference>
<evidence type="ECO:0000313" key="2">
    <source>
        <dbReference type="EMBL" id="KAK3335235.1"/>
    </source>
</evidence>
<feature type="transmembrane region" description="Helical" evidence="1">
    <location>
        <begin position="99"/>
        <end position="117"/>
    </location>
</feature>
<proteinExistence type="predicted"/>